<feature type="chain" id="PRO_5041960939" evidence="3">
    <location>
        <begin position="19"/>
        <end position="341"/>
    </location>
</feature>
<gene>
    <name evidence="5" type="ORF">C0J50_19642</name>
</gene>
<evidence type="ECO:0000259" key="4">
    <source>
        <dbReference type="PROSITE" id="PS51034"/>
    </source>
</evidence>
<dbReference type="InterPro" id="IPR055355">
    <property type="entry name" value="ZP-C"/>
</dbReference>
<dbReference type="PANTHER" id="PTHR14002">
    <property type="entry name" value="ENDOGLIN/TGF-BETA RECEPTOR TYPE III"/>
    <property type="match status" value="1"/>
</dbReference>
<dbReference type="Proteomes" id="UP001205998">
    <property type="component" value="Unassembled WGS sequence"/>
</dbReference>
<comment type="caution">
    <text evidence="5">The sequence shown here is derived from an EMBL/GenBank/DDBJ whole genome shotgun (WGS) entry which is preliminary data.</text>
</comment>
<keyword evidence="2" id="KW-1015">Disulfide bond</keyword>
<accession>A0AAD5FKR6</accession>
<dbReference type="InterPro" id="IPR001507">
    <property type="entry name" value="ZP_dom"/>
</dbReference>
<feature type="domain" description="ZP" evidence="4">
    <location>
        <begin position="42"/>
        <end position="315"/>
    </location>
</feature>
<organism evidence="5 6">
    <name type="scientific">Silurus asotus</name>
    <name type="common">Amur catfish</name>
    <name type="synonym">Parasilurus asotus</name>
    <dbReference type="NCBI Taxonomy" id="30991"/>
    <lineage>
        <taxon>Eukaryota</taxon>
        <taxon>Metazoa</taxon>
        <taxon>Chordata</taxon>
        <taxon>Craniata</taxon>
        <taxon>Vertebrata</taxon>
        <taxon>Euteleostomi</taxon>
        <taxon>Actinopterygii</taxon>
        <taxon>Neopterygii</taxon>
        <taxon>Teleostei</taxon>
        <taxon>Ostariophysi</taxon>
        <taxon>Siluriformes</taxon>
        <taxon>Siluridae</taxon>
        <taxon>Silurus</taxon>
    </lineage>
</organism>
<sequence length="341" mass="38375">MWRALLVCVTTLIVHAEAQTGSDICRYHSTFRQAADWDLTVICGTDRIHLSILLCPVYYAGYNESLIALNGKFNIPACHGIVDLKASTPVLNFSISAEEISLCDNSVELTDEVGTEQLSDSRVRFANISGRILSGEPVSGHDKPIYKFSCRYLLQYLVNDMKVNVSGMNPAARENRGSFIRALHINLFTNRQYTQPLSIPEKGLQLKTRIYVQVKATNLTNRLNVLLDRCFTTTSPYPTNTTYYDLFVGCRRDGQTVVYLNGVSQEARFSFEAFHFVARDNKTFSTFYLHCVTRLCENSTCPSMLPNCIKRRALQLAQYSSNVETITSGPIKTRNDNGDVK</sequence>
<reference evidence="5" key="1">
    <citation type="submission" date="2018-07" db="EMBL/GenBank/DDBJ databases">
        <title>Comparative genomics of catfishes provides insights into carnivory and benthic adaptation.</title>
        <authorList>
            <person name="Zhang Y."/>
            <person name="Wang D."/>
            <person name="Peng Z."/>
            <person name="Zheng S."/>
            <person name="Shao F."/>
            <person name="Tao W."/>
        </authorList>
    </citation>
    <scope>NUCLEOTIDE SEQUENCE</scope>
    <source>
        <strain evidence="5">Chongqing</strain>
    </source>
</reference>
<evidence type="ECO:0000256" key="1">
    <source>
        <dbReference type="ARBA" id="ARBA00022729"/>
    </source>
</evidence>
<dbReference type="PROSITE" id="PS51034">
    <property type="entry name" value="ZP_2"/>
    <property type="match status" value="1"/>
</dbReference>
<evidence type="ECO:0000313" key="5">
    <source>
        <dbReference type="EMBL" id="KAI5620770.1"/>
    </source>
</evidence>
<name>A0AAD5FKR6_SILAS</name>
<dbReference type="SMART" id="SM00241">
    <property type="entry name" value="ZP"/>
    <property type="match status" value="1"/>
</dbReference>
<evidence type="ECO:0000256" key="3">
    <source>
        <dbReference type="SAM" id="SignalP"/>
    </source>
</evidence>
<dbReference type="Gene3D" id="2.60.40.4100">
    <property type="entry name" value="Zona pellucida, ZP-C domain"/>
    <property type="match status" value="1"/>
</dbReference>
<feature type="signal peptide" evidence="3">
    <location>
        <begin position="1"/>
        <end position="18"/>
    </location>
</feature>
<dbReference type="AlphaFoldDB" id="A0AAD5FKR6"/>
<dbReference type="Pfam" id="PF00100">
    <property type="entry name" value="Zona_pellucida"/>
    <property type="match status" value="1"/>
</dbReference>
<protein>
    <submittedName>
        <fullName evidence="5">Zona pellucida-like domain-containing protein 1</fullName>
    </submittedName>
</protein>
<dbReference type="PANTHER" id="PTHR14002:SF10">
    <property type="entry name" value="ZONA PELLUCIDA-LIKE DOMAIN-CONTAINING PROTEIN 1-RELATED"/>
    <property type="match status" value="1"/>
</dbReference>
<dbReference type="InterPro" id="IPR042235">
    <property type="entry name" value="ZP-C_dom"/>
</dbReference>
<evidence type="ECO:0000256" key="2">
    <source>
        <dbReference type="ARBA" id="ARBA00023157"/>
    </source>
</evidence>
<evidence type="ECO:0000313" key="6">
    <source>
        <dbReference type="Proteomes" id="UP001205998"/>
    </source>
</evidence>
<proteinExistence type="predicted"/>
<dbReference type="EMBL" id="MU551642">
    <property type="protein sequence ID" value="KAI5620770.1"/>
    <property type="molecule type" value="Genomic_DNA"/>
</dbReference>
<keyword evidence="1 3" id="KW-0732">Signal</keyword>
<keyword evidence="6" id="KW-1185">Reference proteome</keyword>